<organism evidence="1 2">
    <name type="scientific">Ustilaginoidea virens</name>
    <name type="common">Rice false smut fungus</name>
    <name type="synonym">Villosiclava virens</name>
    <dbReference type="NCBI Taxonomy" id="1159556"/>
    <lineage>
        <taxon>Eukaryota</taxon>
        <taxon>Fungi</taxon>
        <taxon>Dikarya</taxon>
        <taxon>Ascomycota</taxon>
        <taxon>Pezizomycotina</taxon>
        <taxon>Sordariomycetes</taxon>
        <taxon>Hypocreomycetidae</taxon>
        <taxon>Hypocreales</taxon>
        <taxon>Clavicipitaceae</taxon>
        <taxon>Ustilaginoidea</taxon>
    </lineage>
</organism>
<dbReference type="AlphaFoldDB" id="A0A8E5HUU7"/>
<protein>
    <submittedName>
        <fullName evidence="1">Uncharacterized protein</fullName>
    </submittedName>
</protein>
<dbReference type="EMBL" id="CP072756">
    <property type="protein sequence ID" value="QUC21728.1"/>
    <property type="molecule type" value="Genomic_DNA"/>
</dbReference>
<proteinExistence type="predicted"/>
<dbReference type="Proteomes" id="UP000027002">
    <property type="component" value="Chromosome 4"/>
</dbReference>
<dbReference type="KEGG" id="uvi:66066748"/>
<dbReference type="OrthoDB" id="5146350at2759"/>
<gene>
    <name evidence="1" type="ORF">UV8b_05971</name>
</gene>
<sequence>MSIVGVVTLDDGVFANPTEILHDHLQVPQFLPRTAWPTADAAREMQSAKLDPFNLPLDAASSKALFEKVLTMYRHLAPMPPFINNGLSYSGIPWFLHVAILHRLFNGTFGTHRGLSVMEVQCLLAIVSYGTHESVAFIKPYRVKGLPDASMPRTKPNTFEEVWNPTYDMPTKLGGFHDGNEIRGSEECKRLVWGRRFIVVPIIYGVNDQWGMTVFDRFSGDLYIFDCADDELKTQRIDSCIHFWIEFWNALGMAKTFRYFVGRVNRQPSVEDSSLLCVIWLMDLLRNQVGRRISSLDEGAIRQDKDVCEPDVRRPLQSSLHLRDWVPLGCQAGRTSLMGVRRIIRILICNELGWRHHDIMNRRYATWQGATMPSPWDLLSPVVEQLGRHGNQVDASIFWTGLGGPQFALAMKTAVPPYSSDQNRRHYHIPGHERHLIETDHRTLSSTRPWTPPWTQNIVYTPSRPITRPLPAVHLRVSNLVPLTETNTARTRNFTVRLTNTLAREGYEDLNQPLVITFDRIQFRQDRTDGFHLRFALSVSVAGGEPVETEVIIPVGEVPPI</sequence>
<dbReference type="RefSeq" id="XP_042999401.1">
    <property type="nucleotide sequence ID" value="XM_043143468.1"/>
</dbReference>
<name>A0A8E5HUU7_USTVR</name>
<accession>A0A8E5HUU7</accession>
<dbReference type="GeneID" id="66066748"/>
<evidence type="ECO:0000313" key="2">
    <source>
        <dbReference type="Proteomes" id="UP000027002"/>
    </source>
</evidence>
<keyword evidence="2" id="KW-1185">Reference proteome</keyword>
<evidence type="ECO:0000313" key="1">
    <source>
        <dbReference type="EMBL" id="QUC21728.1"/>
    </source>
</evidence>
<reference evidence="1" key="1">
    <citation type="submission" date="2020-03" db="EMBL/GenBank/DDBJ databases">
        <title>A mixture of massive structural variations and highly conserved coding sequences in Ustilaginoidea virens genome.</title>
        <authorList>
            <person name="Zhang K."/>
            <person name="Zhao Z."/>
            <person name="Zhang Z."/>
            <person name="Li Y."/>
            <person name="Hsiang T."/>
            <person name="Sun W."/>
        </authorList>
    </citation>
    <scope>NUCLEOTIDE SEQUENCE</scope>
    <source>
        <strain evidence="1">UV-8b</strain>
    </source>
</reference>